<comment type="similarity">
    <text evidence="2">Belongs to the resistance-nodulation-cell division (RND) (TC 2.A.6) family. MmpL subfamily.</text>
</comment>
<evidence type="ECO:0000256" key="2">
    <source>
        <dbReference type="ARBA" id="ARBA00010157"/>
    </source>
</evidence>
<evidence type="ECO:0000256" key="4">
    <source>
        <dbReference type="ARBA" id="ARBA00022692"/>
    </source>
</evidence>
<feature type="transmembrane region" description="Helical" evidence="7">
    <location>
        <begin position="306"/>
        <end position="331"/>
    </location>
</feature>
<dbReference type="InterPro" id="IPR004869">
    <property type="entry name" value="MMPL_dom"/>
</dbReference>
<feature type="transmembrane region" description="Helical" evidence="7">
    <location>
        <begin position="637"/>
        <end position="656"/>
    </location>
</feature>
<keyword evidence="4 7" id="KW-0812">Transmembrane</keyword>
<evidence type="ECO:0000259" key="8">
    <source>
        <dbReference type="PROSITE" id="PS50156"/>
    </source>
</evidence>
<reference evidence="9 10" key="1">
    <citation type="journal article" date="2019" name="Int. J. Syst. Evol. Microbiol.">
        <title>Streptomyces cadmiisoli sp. nov., a novel actinomycete isolated from cadmium-contaminated soil.</title>
        <authorList>
            <person name="Li K."/>
            <person name="Tang X."/>
            <person name="Zhao J."/>
            <person name="Guo Y."/>
            <person name="Tang Y."/>
            <person name="Gao J."/>
        </authorList>
    </citation>
    <scope>NUCLEOTIDE SEQUENCE [LARGE SCALE GENOMIC DNA]</scope>
    <source>
        <strain evidence="9 10">ZFG47</strain>
    </source>
</reference>
<dbReference type="GO" id="GO:0005886">
    <property type="term" value="C:plasma membrane"/>
    <property type="evidence" value="ECO:0007669"/>
    <property type="project" value="UniProtKB-SubCell"/>
</dbReference>
<feature type="transmembrane region" description="Helical" evidence="7">
    <location>
        <begin position="522"/>
        <end position="541"/>
    </location>
</feature>
<organism evidence="9 10">
    <name type="scientific">Streptomyces cadmiisoli</name>
    <dbReference type="NCBI Taxonomy" id="2184053"/>
    <lineage>
        <taxon>Bacteria</taxon>
        <taxon>Bacillati</taxon>
        <taxon>Actinomycetota</taxon>
        <taxon>Actinomycetes</taxon>
        <taxon>Kitasatosporales</taxon>
        <taxon>Streptomycetaceae</taxon>
        <taxon>Streptomyces</taxon>
        <taxon>Streptomyces aurantiacus group</taxon>
    </lineage>
</organism>
<feature type="transmembrane region" description="Helical" evidence="7">
    <location>
        <begin position="275"/>
        <end position="300"/>
    </location>
</feature>
<dbReference type="AlphaFoldDB" id="A0A2Z4ISP5"/>
<feature type="domain" description="SSD" evidence="8">
    <location>
        <begin position="204"/>
        <end position="329"/>
    </location>
</feature>
<evidence type="ECO:0000313" key="9">
    <source>
        <dbReference type="EMBL" id="AWW35740.1"/>
    </source>
</evidence>
<dbReference type="Proteomes" id="UP000249616">
    <property type="component" value="Chromosome"/>
</dbReference>
<evidence type="ECO:0000256" key="5">
    <source>
        <dbReference type="ARBA" id="ARBA00022989"/>
    </source>
</evidence>
<gene>
    <name evidence="9" type="ORF">DN051_02950</name>
</gene>
<comment type="subcellular location">
    <subcellularLocation>
        <location evidence="1">Cell membrane</location>
        <topology evidence="1">Multi-pass membrane protein</topology>
    </subcellularLocation>
</comment>
<dbReference type="RefSeq" id="WP_112437885.1">
    <property type="nucleotide sequence ID" value="NZ_CP030073.1"/>
</dbReference>
<dbReference type="InterPro" id="IPR050545">
    <property type="entry name" value="Mycobact_MmpL"/>
</dbReference>
<dbReference type="InterPro" id="IPR000731">
    <property type="entry name" value="SSD"/>
</dbReference>
<feature type="transmembrane region" description="Helical" evidence="7">
    <location>
        <begin position="207"/>
        <end position="225"/>
    </location>
</feature>
<sequence length="742" mass="76367">MATFLYRLGRFAFRHRFGVAVAWVALLILAGVGASTATPAAPSSFSVPGTEAQQAVDLLEERFPGADADGATARVVFKAPDGHKLAEPASRALMNKTLAALEQSSDQVASVTAPLTEGTVSKDGSTAYASVAYKASATELSEQTKDALLATVERARTGGLSVEVGGSPVQPAEEGSGAEVLGIAIAAVVLVLTFGSLVAAGLPLLTALLGVGIGVSMIGVLAHAFDLGDTTSSLALMLGLAVGIDYALFIVTRYRSELAEGRDREEAAGRATGTAGSAVVFAGLTVVIALAGLSVVGVPVLTKMGLAAAATVALAVLVALTLLPALLAMAGKRIVGRRARRKPVRRASMKPSGGARWAHFVLRRPVLVLVASVIGLGALAVPAASLKLGLPDEGAMATDTTQRKAYDLIAAEFGPGVNGPLTVVVDAGNSDDPRRAARRVATTVRGLDGVASVGPATFNEADDTAVITVVPSTEPGSAATEHLVRTIRDSGTDLKEITGARALVTGQTGMKVDFSEKINGALLPYLGITVGLAFLLLMLVFRSLFVPIKAAAGFLLSIGAALGAVVAVFQWGWLADVLGIDQTGPIVSTMPIFMVGIVFGLAMDYEVFLVTRMREAYAAGETPHQAIITGFRHGGRVVTAAAVIMTAVFGSFIASGEQSVKMIGFGLAVAVLLDAFVVRMAIVPALLALFGNAAWWLPTWLHRSLPDLDVEGAKLNSTRGIVAATNVPLPDTQAMPLFVLAK</sequence>
<proteinExistence type="inferred from homology"/>
<dbReference type="KEGG" id="scad:DN051_02950"/>
<dbReference type="Pfam" id="PF03176">
    <property type="entry name" value="MMPL"/>
    <property type="match status" value="2"/>
</dbReference>
<dbReference type="PANTHER" id="PTHR33406">
    <property type="entry name" value="MEMBRANE PROTEIN MJ1562-RELATED"/>
    <property type="match status" value="1"/>
</dbReference>
<dbReference type="Gene3D" id="1.20.1640.10">
    <property type="entry name" value="Multidrug efflux transporter AcrB transmembrane domain"/>
    <property type="match status" value="2"/>
</dbReference>
<protein>
    <submittedName>
        <fullName evidence="9">MMPL family transporter</fullName>
    </submittedName>
</protein>
<evidence type="ECO:0000256" key="1">
    <source>
        <dbReference type="ARBA" id="ARBA00004651"/>
    </source>
</evidence>
<evidence type="ECO:0000256" key="7">
    <source>
        <dbReference type="SAM" id="Phobius"/>
    </source>
</evidence>
<keyword evidence="6 7" id="KW-0472">Membrane</keyword>
<evidence type="ECO:0000256" key="6">
    <source>
        <dbReference type="ARBA" id="ARBA00023136"/>
    </source>
</evidence>
<keyword evidence="3" id="KW-1003">Cell membrane</keyword>
<feature type="transmembrane region" description="Helical" evidence="7">
    <location>
        <begin position="586"/>
        <end position="605"/>
    </location>
</feature>
<feature type="transmembrane region" description="Helical" evidence="7">
    <location>
        <begin position="180"/>
        <end position="200"/>
    </location>
</feature>
<accession>A0A2Z4ISP5</accession>
<keyword evidence="10" id="KW-1185">Reference proteome</keyword>
<keyword evidence="5 7" id="KW-1133">Transmembrane helix</keyword>
<feature type="transmembrane region" description="Helical" evidence="7">
    <location>
        <begin position="366"/>
        <end position="386"/>
    </location>
</feature>
<dbReference type="SUPFAM" id="SSF82866">
    <property type="entry name" value="Multidrug efflux transporter AcrB transmembrane domain"/>
    <property type="match status" value="2"/>
</dbReference>
<evidence type="ECO:0000256" key="3">
    <source>
        <dbReference type="ARBA" id="ARBA00022475"/>
    </source>
</evidence>
<feature type="transmembrane region" description="Helical" evidence="7">
    <location>
        <begin position="553"/>
        <end position="574"/>
    </location>
</feature>
<feature type="transmembrane region" description="Helical" evidence="7">
    <location>
        <begin position="231"/>
        <end position="254"/>
    </location>
</feature>
<dbReference type="PANTHER" id="PTHR33406:SF11">
    <property type="entry name" value="MEMBRANE PROTEIN SCO6666-RELATED"/>
    <property type="match status" value="1"/>
</dbReference>
<name>A0A2Z4ISP5_9ACTN</name>
<dbReference type="EMBL" id="CP030073">
    <property type="protein sequence ID" value="AWW35740.1"/>
    <property type="molecule type" value="Genomic_DNA"/>
</dbReference>
<evidence type="ECO:0000313" key="10">
    <source>
        <dbReference type="Proteomes" id="UP000249616"/>
    </source>
</evidence>
<dbReference type="PROSITE" id="PS50156">
    <property type="entry name" value="SSD"/>
    <property type="match status" value="1"/>
</dbReference>
<feature type="transmembrane region" description="Helical" evidence="7">
    <location>
        <begin position="676"/>
        <end position="697"/>
    </location>
</feature>